<gene>
    <name evidence="4" type="ORF">CYJ47_05365</name>
</gene>
<dbReference type="AlphaFoldDB" id="A0AAF1BTH2"/>
<dbReference type="EMBL" id="CP136958">
    <property type="protein sequence ID" value="WOT03184.1"/>
    <property type="molecule type" value="Genomic_DNA"/>
</dbReference>
<proteinExistence type="predicted"/>
<evidence type="ECO:0000256" key="2">
    <source>
        <dbReference type="ARBA" id="ARBA00022679"/>
    </source>
</evidence>
<dbReference type="KEGG" id="cpyr:CYJ47_05365"/>
<dbReference type="GO" id="GO:1903509">
    <property type="term" value="P:liposaccharide metabolic process"/>
    <property type="evidence" value="ECO:0007669"/>
    <property type="project" value="UniProtKB-ARBA"/>
</dbReference>
<dbReference type="Proteomes" id="UP000234560">
    <property type="component" value="Chromosome"/>
</dbReference>
<dbReference type="PANTHER" id="PTHR45947">
    <property type="entry name" value="SULFOQUINOVOSYL TRANSFERASE SQD2"/>
    <property type="match status" value="1"/>
</dbReference>
<dbReference type="PANTHER" id="PTHR45947:SF3">
    <property type="entry name" value="SULFOQUINOVOSYL TRANSFERASE SQD2"/>
    <property type="match status" value="1"/>
</dbReference>
<accession>A0AAF1BTH2</accession>
<dbReference type="InterPro" id="IPR028098">
    <property type="entry name" value="Glyco_trans_4-like_N"/>
</dbReference>
<name>A0AAF1BTH2_9CORY</name>
<organism evidence="4 5">
    <name type="scientific">Corynebacterium pyruviciproducens</name>
    <dbReference type="NCBI Taxonomy" id="598660"/>
    <lineage>
        <taxon>Bacteria</taxon>
        <taxon>Bacillati</taxon>
        <taxon>Actinomycetota</taxon>
        <taxon>Actinomycetes</taxon>
        <taxon>Mycobacteriales</taxon>
        <taxon>Corynebacteriaceae</taxon>
        <taxon>Corynebacterium</taxon>
    </lineage>
</organism>
<dbReference type="GO" id="GO:0016758">
    <property type="term" value="F:hexosyltransferase activity"/>
    <property type="evidence" value="ECO:0007669"/>
    <property type="project" value="TreeGrafter"/>
</dbReference>
<feature type="domain" description="Glycosyltransferase subfamily 4-like N-terminal" evidence="3">
    <location>
        <begin position="14"/>
        <end position="173"/>
    </location>
</feature>
<dbReference type="RefSeq" id="WP_101678869.1">
    <property type="nucleotide sequence ID" value="NZ_CAUPGZ010000004.1"/>
</dbReference>
<dbReference type="GO" id="GO:1901137">
    <property type="term" value="P:carbohydrate derivative biosynthetic process"/>
    <property type="evidence" value="ECO:0007669"/>
    <property type="project" value="UniProtKB-ARBA"/>
</dbReference>
<dbReference type="SUPFAM" id="SSF53756">
    <property type="entry name" value="UDP-Glycosyltransferase/glycogen phosphorylase"/>
    <property type="match status" value="1"/>
</dbReference>
<keyword evidence="1 4" id="KW-0328">Glycosyltransferase</keyword>
<evidence type="ECO:0000259" key="3">
    <source>
        <dbReference type="Pfam" id="PF13439"/>
    </source>
</evidence>
<protein>
    <submittedName>
        <fullName evidence="4">Glycosyltransferase family 4 protein</fullName>
        <ecNumber evidence="4">2.4.-.-</ecNumber>
    </submittedName>
</protein>
<dbReference type="Gene3D" id="3.40.50.2000">
    <property type="entry name" value="Glycogen Phosphorylase B"/>
    <property type="match status" value="2"/>
</dbReference>
<dbReference type="InterPro" id="IPR050194">
    <property type="entry name" value="Glycosyltransferase_grp1"/>
</dbReference>
<keyword evidence="2 4" id="KW-0808">Transferase</keyword>
<dbReference type="EC" id="2.4.-.-" evidence="4"/>
<dbReference type="Pfam" id="PF13692">
    <property type="entry name" value="Glyco_trans_1_4"/>
    <property type="match status" value="1"/>
</dbReference>
<reference evidence="4" key="1">
    <citation type="submission" date="2017-12" db="EMBL/GenBank/DDBJ databases">
        <authorList>
            <person name="Thomas-White K."/>
            <person name="Wolfe A.J."/>
        </authorList>
    </citation>
    <scope>NUCLEOTIDE SEQUENCE</scope>
    <source>
        <strain evidence="4">UMB0763</strain>
    </source>
</reference>
<sequence length="374" mass="40192">MRVGIVCPYSFDEPGGVQNHVLELAHTLIDAGHYVRVLGPCSASTPGIPRFVDRGGRSIGVRYNGSVARIALGPTVSAKTRAFITDGSFDVLHIHEPNSPSYSMEALRLAEGPIVATYHASAERSLLLKAAYATFLTPLLEKIGGGIAVSDTARQWQVRQLGGDPVAIPNGIHVGAFSPYAEDTVPRRIAFVGRLDEPRKGLDILLGALQQLNCDYHLDVMGSGHPRPSTSRVTYHGRVTDEEKARLLGQADIFVAPNTGGESFGIILVEAMAAGCAVVASDIPAFPAVLGDAGLTFANGNSADLATQLHRLLDDAPLRDRLRQAGKARASRYDWSVVARQVLQVYETVADGTKVTCSTPPKRRAWRRKGEARR</sequence>
<evidence type="ECO:0000313" key="4">
    <source>
        <dbReference type="EMBL" id="WOT03184.1"/>
    </source>
</evidence>
<dbReference type="Pfam" id="PF13439">
    <property type="entry name" value="Glyco_transf_4"/>
    <property type="match status" value="1"/>
</dbReference>
<dbReference type="CDD" id="cd03801">
    <property type="entry name" value="GT4_PimA-like"/>
    <property type="match status" value="1"/>
</dbReference>
<evidence type="ECO:0000313" key="5">
    <source>
        <dbReference type="Proteomes" id="UP000234560"/>
    </source>
</evidence>
<evidence type="ECO:0000256" key="1">
    <source>
        <dbReference type="ARBA" id="ARBA00022676"/>
    </source>
</evidence>
<reference evidence="4" key="2">
    <citation type="submission" date="2023-10" db="EMBL/GenBank/DDBJ databases">
        <authorList>
            <person name="Choi B."/>
        </authorList>
    </citation>
    <scope>NUCLEOTIDE SEQUENCE</scope>
    <source>
        <strain evidence="4">UMB0763</strain>
    </source>
</reference>